<evidence type="ECO:0000313" key="4">
    <source>
        <dbReference type="Proteomes" id="UP000306954"/>
    </source>
</evidence>
<evidence type="ECO:0000256" key="1">
    <source>
        <dbReference type="SAM" id="MobiDB-lite"/>
    </source>
</evidence>
<feature type="region of interest" description="Disordered" evidence="1">
    <location>
        <begin position="172"/>
        <end position="240"/>
    </location>
</feature>
<protein>
    <submittedName>
        <fullName evidence="3">Uncharacterized protein</fullName>
    </submittedName>
</protein>
<evidence type="ECO:0000313" key="3">
    <source>
        <dbReference type="EMBL" id="TIB11925.1"/>
    </source>
</evidence>
<dbReference type="Proteomes" id="UP000306954">
    <property type="component" value="Unassembled WGS sequence"/>
</dbReference>
<feature type="transmembrane region" description="Helical" evidence="2">
    <location>
        <begin position="284"/>
        <end position="303"/>
    </location>
</feature>
<feature type="compositionally biased region" description="Polar residues" evidence="1">
    <location>
        <begin position="222"/>
        <end position="238"/>
    </location>
</feature>
<evidence type="ECO:0000256" key="2">
    <source>
        <dbReference type="SAM" id="Phobius"/>
    </source>
</evidence>
<feature type="compositionally biased region" description="Low complexity" evidence="1">
    <location>
        <begin position="179"/>
        <end position="209"/>
    </location>
</feature>
<comment type="caution">
    <text evidence="3">The sequence shown here is derived from an EMBL/GenBank/DDBJ whole genome shotgun (WGS) entry which is preliminary data.</text>
</comment>
<reference evidence="3 4" key="1">
    <citation type="submission" date="2019-03" db="EMBL/GenBank/DDBJ databases">
        <title>Sequencing 23 genomes of Wallemia ichthyophaga.</title>
        <authorList>
            <person name="Gostincar C."/>
        </authorList>
    </citation>
    <scope>NUCLEOTIDE SEQUENCE [LARGE SCALE GENOMIC DNA]</scope>
    <source>
        <strain evidence="3 4">EXF-8621</strain>
    </source>
</reference>
<keyword evidence="2" id="KW-0812">Transmembrane</keyword>
<accession>A0A4T0ITB2</accession>
<name>A0A4T0ITB2_WALIC</name>
<dbReference type="EMBL" id="SPOF01000021">
    <property type="protein sequence ID" value="TIB11925.1"/>
    <property type="molecule type" value="Genomic_DNA"/>
</dbReference>
<proteinExistence type="predicted"/>
<gene>
    <name evidence="3" type="ORF">E3P90_02237</name>
</gene>
<keyword evidence="2" id="KW-1133">Transmembrane helix</keyword>
<keyword evidence="2" id="KW-0472">Membrane</keyword>
<dbReference type="AlphaFoldDB" id="A0A4T0ITB2"/>
<organism evidence="3 4">
    <name type="scientific">Wallemia ichthyophaga</name>
    <dbReference type="NCBI Taxonomy" id="245174"/>
    <lineage>
        <taxon>Eukaryota</taxon>
        <taxon>Fungi</taxon>
        <taxon>Dikarya</taxon>
        <taxon>Basidiomycota</taxon>
        <taxon>Wallemiomycotina</taxon>
        <taxon>Wallemiomycetes</taxon>
        <taxon>Wallemiales</taxon>
        <taxon>Wallemiaceae</taxon>
        <taxon>Wallemia</taxon>
    </lineage>
</organism>
<sequence length="342" mass="37833">MTYNKASKQLLNKNFTGCLDTVAACYPGANSLGLLNKLLSLELTCWLTLYLNNDKKSDYTQLGYTTSQFVDFLIRLSHSRIDGQLPGGSQSALLLAIIRLDQLEKAKLEAEEWLYSASNADQDYIKVRDVYAFIILPEFGEWEVSRDFLLSSSSGGPENEVLLQRLADLQEATSKEKSTSTPESSTVTEPSTPSLSRSSSNGSSYTATPARLKTRGKPDSATVASRSPAANPTTSATLPQHLEIRSQMTEHAKTPPIEPMARNSPKQLTTTAKLMMLLNPLKEILPRVLPPLLIFILAVLFANRRRDNANAARSIRERLARSDSLWKKLLQTLQMGTRGMLP</sequence>
<dbReference type="OrthoDB" id="3362853at2759"/>